<dbReference type="Proteomes" id="UP000243180">
    <property type="component" value="Chromosome"/>
</dbReference>
<name>A0A1B4XGS7_9GAMM</name>
<dbReference type="SUPFAM" id="SSF53448">
    <property type="entry name" value="Nucleotide-diphospho-sugar transferases"/>
    <property type="match status" value="1"/>
</dbReference>
<keyword evidence="3" id="KW-1185">Reference proteome</keyword>
<dbReference type="InterPro" id="IPR050834">
    <property type="entry name" value="Glycosyltransf_2"/>
</dbReference>
<reference evidence="2 3" key="1">
    <citation type="submission" date="2015-05" db="EMBL/GenBank/DDBJ databases">
        <title>Complete genome sequence of a sulfur-oxidizing gammaproteobacterium strain HA5.</title>
        <authorList>
            <person name="Miura A."/>
            <person name="Kojima H."/>
            <person name="Fukui M."/>
        </authorList>
    </citation>
    <scope>NUCLEOTIDE SEQUENCE [LARGE SCALE GENOMIC DNA]</scope>
    <source>
        <strain evidence="2 3">HA5</strain>
    </source>
</reference>
<dbReference type="AlphaFoldDB" id="A0A1B4XGS7"/>
<protein>
    <submittedName>
        <fullName evidence="2">Glycosyl transferase</fullName>
    </submittedName>
</protein>
<dbReference type="RefSeq" id="WP_096360814.1">
    <property type="nucleotide sequence ID" value="NZ_AP014879.1"/>
</dbReference>
<keyword evidence="2" id="KW-0808">Transferase</keyword>
<proteinExistence type="predicted"/>
<gene>
    <name evidence="2" type="ORF">SCL_1718</name>
</gene>
<dbReference type="InParanoid" id="A0A1B4XGS7"/>
<dbReference type="CDD" id="cd00761">
    <property type="entry name" value="Glyco_tranf_GTA_type"/>
    <property type="match status" value="1"/>
</dbReference>
<dbReference type="InterPro" id="IPR001173">
    <property type="entry name" value="Glyco_trans_2-like"/>
</dbReference>
<dbReference type="OrthoDB" id="9802649at2"/>
<dbReference type="GO" id="GO:0016740">
    <property type="term" value="F:transferase activity"/>
    <property type="evidence" value="ECO:0007669"/>
    <property type="project" value="UniProtKB-KW"/>
</dbReference>
<evidence type="ECO:0000313" key="3">
    <source>
        <dbReference type="Proteomes" id="UP000243180"/>
    </source>
</evidence>
<organism evidence="2 3">
    <name type="scientific">Sulfuricaulis limicola</name>
    <dbReference type="NCBI Taxonomy" id="1620215"/>
    <lineage>
        <taxon>Bacteria</taxon>
        <taxon>Pseudomonadati</taxon>
        <taxon>Pseudomonadota</taxon>
        <taxon>Gammaproteobacteria</taxon>
        <taxon>Acidiferrobacterales</taxon>
        <taxon>Acidiferrobacteraceae</taxon>
        <taxon>Sulfuricaulis</taxon>
    </lineage>
</organism>
<dbReference type="KEGG" id="slim:SCL_1718"/>
<sequence>MPPEVSIGMPVYNGARFLRATLDNLLAQTFSDFELIISDNASTDETETICRAYAEKDRRIRYIRQPENMGATFNWNYVAQMATGRFLKWSSSNDLCDPTLIEKCVAALQADASAVLAYPRTILMDDNGVQQGKYEKDLEILEPTPSERFGRVATGMALNNAMCGLIRLEVLRKTRGERAYPAGDMVMMAELALHGGFKLVPEYLFFRRVDQASTAKFLSKEKLAHFIKPKGGGMGMPNWRKYGDYYRSLVRTPIGMRERLRAMLAVTRWMIWERRTLLAEFAELFGIGR</sequence>
<dbReference type="PANTHER" id="PTHR43685">
    <property type="entry name" value="GLYCOSYLTRANSFERASE"/>
    <property type="match status" value="1"/>
</dbReference>
<evidence type="ECO:0000259" key="1">
    <source>
        <dbReference type="Pfam" id="PF00535"/>
    </source>
</evidence>
<dbReference type="InterPro" id="IPR029044">
    <property type="entry name" value="Nucleotide-diphossugar_trans"/>
</dbReference>
<dbReference type="Pfam" id="PF00535">
    <property type="entry name" value="Glycos_transf_2"/>
    <property type="match status" value="1"/>
</dbReference>
<evidence type="ECO:0000313" key="2">
    <source>
        <dbReference type="EMBL" id="BAV34021.1"/>
    </source>
</evidence>
<accession>A0A1B4XGS7</accession>
<dbReference type="Gene3D" id="3.90.550.10">
    <property type="entry name" value="Spore Coat Polysaccharide Biosynthesis Protein SpsA, Chain A"/>
    <property type="match status" value="1"/>
</dbReference>
<dbReference type="PANTHER" id="PTHR43685:SF2">
    <property type="entry name" value="GLYCOSYLTRANSFERASE 2-LIKE DOMAIN-CONTAINING PROTEIN"/>
    <property type="match status" value="1"/>
</dbReference>
<feature type="domain" description="Glycosyltransferase 2-like" evidence="1">
    <location>
        <begin position="6"/>
        <end position="171"/>
    </location>
</feature>
<dbReference type="EMBL" id="AP014879">
    <property type="protein sequence ID" value="BAV34021.1"/>
    <property type="molecule type" value="Genomic_DNA"/>
</dbReference>